<gene>
    <name evidence="1" type="ORF">acsn021_22110</name>
</gene>
<dbReference type="Proteomes" id="UP000515561">
    <property type="component" value="Chromosome"/>
</dbReference>
<dbReference type="Gene3D" id="1.10.10.60">
    <property type="entry name" value="Homeodomain-like"/>
    <property type="match status" value="2"/>
</dbReference>
<dbReference type="SUPFAM" id="SSF51215">
    <property type="entry name" value="Regulatory protein AraC"/>
    <property type="match status" value="1"/>
</dbReference>
<dbReference type="InterPro" id="IPR037923">
    <property type="entry name" value="HTH-like"/>
</dbReference>
<dbReference type="InterPro" id="IPR003313">
    <property type="entry name" value="AraC-bd"/>
</dbReference>
<dbReference type="Gene3D" id="2.60.120.10">
    <property type="entry name" value="Jelly Rolls"/>
    <property type="match status" value="1"/>
</dbReference>
<dbReference type="GO" id="GO:0043565">
    <property type="term" value="F:sequence-specific DNA binding"/>
    <property type="evidence" value="ECO:0007669"/>
    <property type="project" value="InterPro"/>
</dbReference>
<dbReference type="SUPFAM" id="SSF46689">
    <property type="entry name" value="Homeodomain-like"/>
    <property type="match status" value="2"/>
</dbReference>
<proteinExistence type="predicted"/>
<dbReference type="PROSITE" id="PS00041">
    <property type="entry name" value="HTH_ARAC_FAMILY_1"/>
    <property type="match status" value="1"/>
</dbReference>
<dbReference type="EMBL" id="AP023367">
    <property type="protein sequence ID" value="BCJ94642.1"/>
    <property type="molecule type" value="Genomic_DNA"/>
</dbReference>
<dbReference type="KEGG" id="acel:acsn021_22110"/>
<dbReference type="Pfam" id="PF02311">
    <property type="entry name" value="AraC_binding"/>
    <property type="match status" value="1"/>
</dbReference>
<accession>A0A6S6R5B3</accession>
<dbReference type="PANTHER" id="PTHR43280">
    <property type="entry name" value="ARAC-FAMILY TRANSCRIPTIONAL REGULATOR"/>
    <property type="match status" value="1"/>
</dbReference>
<evidence type="ECO:0000313" key="2">
    <source>
        <dbReference type="Proteomes" id="UP000515561"/>
    </source>
</evidence>
<dbReference type="InterPro" id="IPR014710">
    <property type="entry name" value="RmlC-like_jellyroll"/>
</dbReference>
<sequence>MGKAKVYFSSRNKDIFIEHIKRINPYQMQQKHYHTKYEVYYLLNGDRNYFIQDRVYNVKKGDLILINSNVLHKTMDGFSDSHERIIIELEPDFFGGFLIDSAEIPLLRVFHKDYRILRLTEDEKKQLDNCFFKIIQEGKENDIDNNIALKIYLLDLLLVIEKLHNRMDTAEFEHPSKLHGRIAEVVAYMNDNYTNDIGLDLLADKFFISTAHLSRAFKKVTGFSFVEYLNNIRIQKAQKLLSETKYSIAEIAHMVGYQNSTHFGRMFKTITGSTPSEYKKLL</sequence>
<evidence type="ECO:0000313" key="1">
    <source>
        <dbReference type="EMBL" id="BCJ94642.1"/>
    </source>
</evidence>
<reference evidence="1 2" key="1">
    <citation type="journal article" date="2016" name="Int. J. Syst. Evol. Microbiol.">
        <title>Descriptions of Anaerotaenia torta gen. nov., sp. nov. and Anaerocolumna cellulosilytica gen. nov., sp. nov. isolated from a methanogenic reactor of cattle waste.</title>
        <authorList>
            <person name="Uek A."/>
            <person name="Ohtaki Y."/>
            <person name="Kaku N."/>
            <person name="Ueki K."/>
        </authorList>
    </citation>
    <scope>NUCLEOTIDE SEQUENCE [LARGE SCALE GENOMIC DNA]</scope>
    <source>
        <strain evidence="1 2">SN021</strain>
    </source>
</reference>
<dbReference type="RefSeq" id="WP_184089555.1">
    <property type="nucleotide sequence ID" value="NZ_AP023367.1"/>
</dbReference>
<dbReference type="GO" id="GO:0003700">
    <property type="term" value="F:DNA-binding transcription factor activity"/>
    <property type="evidence" value="ECO:0007669"/>
    <property type="project" value="InterPro"/>
</dbReference>
<dbReference type="PROSITE" id="PS01124">
    <property type="entry name" value="HTH_ARAC_FAMILY_2"/>
    <property type="match status" value="1"/>
</dbReference>
<dbReference type="PANTHER" id="PTHR43280:SF28">
    <property type="entry name" value="HTH-TYPE TRANSCRIPTIONAL ACTIVATOR RHAS"/>
    <property type="match status" value="1"/>
</dbReference>
<name>A0A6S6R5B3_9FIRM</name>
<keyword evidence="2" id="KW-1185">Reference proteome</keyword>
<protein>
    <submittedName>
        <fullName evidence="1">AraC family transcriptional regulator</fullName>
    </submittedName>
</protein>
<dbReference type="InterPro" id="IPR020449">
    <property type="entry name" value="Tscrpt_reg_AraC-type_HTH"/>
</dbReference>
<dbReference type="InterPro" id="IPR009057">
    <property type="entry name" value="Homeodomain-like_sf"/>
</dbReference>
<dbReference type="SMART" id="SM00342">
    <property type="entry name" value="HTH_ARAC"/>
    <property type="match status" value="1"/>
</dbReference>
<organism evidence="1 2">
    <name type="scientific">Anaerocolumna cellulosilytica</name>
    <dbReference type="NCBI Taxonomy" id="433286"/>
    <lineage>
        <taxon>Bacteria</taxon>
        <taxon>Bacillati</taxon>
        <taxon>Bacillota</taxon>
        <taxon>Clostridia</taxon>
        <taxon>Lachnospirales</taxon>
        <taxon>Lachnospiraceae</taxon>
        <taxon>Anaerocolumna</taxon>
    </lineage>
</organism>
<dbReference type="Pfam" id="PF12833">
    <property type="entry name" value="HTH_18"/>
    <property type="match status" value="1"/>
</dbReference>
<dbReference type="InterPro" id="IPR018062">
    <property type="entry name" value="HTH_AraC-typ_CS"/>
</dbReference>
<dbReference type="AlphaFoldDB" id="A0A6S6R5B3"/>
<dbReference type="PRINTS" id="PR00032">
    <property type="entry name" value="HTHARAC"/>
</dbReference>
<dbReference type="InterPro" id="IPR018060">
    <property type="entry name" value="HTH_AraC"/>
</dbReference>